<protein>
    <submittedName>
        <fullName evidence="2">Energy transducer TonB</fullName>
    </submittedName>
</protein>
<gene>
    <name evidence="2" type="ORF">C2E15_17550</name>
</gene>
<feature type="compositionally biased region" description="Low complexity" evidence="1">
    <location>
        <begin position="142"/>
        <end position="161"/>
    </location>
</feature>
<dbReference type="KEGG" id="pgz:C2E15_17550"/>
<name>A0A2L0IJE6_9GAMM</name>
<proteinExistence type="predicted"/>
<reference evidence="2 3" key="1">
    <citation type="submission" date="2018-01" db="EMBL/GenBank/DDBJ databases">
        <title>Complete and assembled Genome of Pantoea gaviniae DSM22758T.</title>
        <authorList>
            <person name="Stevens M.J.A."/>
            <person name="Zurfluh K."/>
            <person name="Stephan R."/>
        </authorList>
    </citation>
    <scope>NUCLEOTIDE SEQUENCE [LARGE SCALE GENOMIC DNA]</scope>
    <source>
        <strain evidence="2 3">DSM 22758</strain>
    </source>
</reference>
<dbReference type="EMBL" id="CP026377">
    <property type="protein sequence ID" value="AUX94700.1"/>
    <property type="molecule type" value="Genomic_DNA"/>
</dbReference>
<keyword evidence="3" id="KW-1185">Reference proteome</keyword>
<feature type="region of interest" description="Disordered" evidence="1">
    <location>
        <begin position="50"/>
        <end position="162"/>
    </location>
</feature>
<evidence type="ECO:0000256" key="1">
    <source>
        <dbReference type="SAM" id="MobiDB-lite"/>
    </source>
</evidence>
<dbReference type="Proteomes" id="UP000238365">
    <property type="component" value="Chromosome"/>
</dbReference>
<feature type="compositionally biased region" description="Pro residues" evidence="1">
    <location>
        <begin position="50"/>
        <end position="91"/>
    </location>
</feature>
<organism evidence="2 3">
    <name type="scientific">Mixta gaviniae</name>
    <dbReference type="NCBI Taxonomy" id="665914"/>
    <lineage>
        <taxon>Bacteria</taxon>
        <taxon>Pseudomonadati</taxon>
        <taxon>Pseudomonadota</taxon>
        <taxon>Gammaproteobacteria</taxon>
        <taxon>Enterobacterales</taxon>
        <taxon>Erwiniaceae</taxon>
        <taxon>Mixta</taxon>
    </lineage>
</organism>
<evidence type="ECO:0000313" key="3">
    <source>
        <dbReference type="Proteomes" id="UP000238365"/>
    </source>
</evidence>
<sequence length="262" mass="28369">MYLLYRSRHLLGWLPALAAAGWMLWINQQAALKVQPRYDESTLEVVLAEPPAPEPLPETTPAAPPVSEPLPEPEPPPEPLPEPTPPVPTPAPVEAAKPAAAPRARPEPQPKPKPQTKPRPQAQPKAKTRAEPTPTQPIARSVAPAAPRAAPAVNRPAPANAGALESGYLQALRRDLEQRKRYPTGRQASLERPEGSVEVWLEVDRSGQITASGISAKARSMLLNRAAASTLQSITQLKPFPAEAFAGQQRKRFTATFNYRAP</sequence>
<accession>A0A2L0IJE6</accession>
<dbReference type="AlphaFoldDB" id="A0A2L0IJE6"/>
<feature type="compositionally biased region" description="Low complexity" evidence="1">
    <location>
        <begin position="92"/>
        <end position="103"/>
    </location>
</feature>
<evidence type="ECO:0000313" key="2">
    <source>
        <dbReference type="EMBL" id="AUX94700.1"/>
    </source>
</evidence>
<dbReference type="RefSeq" id="WP_104958512.1">
    <property type="nucleotide sequence ID" value="NZ_CP026377.1"/>
</dbReference>
<dbReference type="SUPFAM" id="SSF74653">
    <property type="entry name" value="TolA/TonB C-terminal domain"/>
    <property type="match status" value="1"/>
</dbReference>
<dbReference type="Gene3D" id="3.30.1150.10">
    <property type="match status" value="1"/>
</dbReference>